<keyword evidence="6" id="KW-0808">Transferase</keyword>
<comment type="caution">
    <text evidence="18">The sequence shown here is derived from an EMBL/GenBank/DDBJ whole genome shotgun (WGS) entry which is preliminary data.</text>
</comment>
<dbReference type="EMBL" id="CAXKWB010010748">
    <property type="protein sequence ID" value="CAL4099087.1"/>
    <property type="molecule type" value="Genomic_DNA"/>
</dbReference>
<dbReference type="EC" id="2.7.7.7" evidence="4"/>
<evidence type="ECO:0000256" key="3">
    <source>
        <dbReference type="ARBA" id="ARBA00007705"/>
    </source>
</evidence>
<keyword evidence="7" id="KW-0548">Nucleotidyltransferase</keyword>
<evidence type="ECO:0000256" key="9">
    <source>
        <dbReference type="ARBA" id="ARBA00022842"/>
    </source>
</evidence>
<keyword evidence="19" id="KW-1185">Reference proteome</keyword>
<comment type="cofactor">
    <cofactor evidence="1">
        <name>Mg(2+)</name>
        <dbReference type="ChEBI" id="CHEBI:18420"/>
    </cofactor>
</comment>
<dbReference type="PROSITE" id="PS00447">
    <property type="entry name" value="DNA_POLYMERASE_A"/>
    <property type="match status" value="1"/>
</dbReference>
<dbReference type="InterPro" id="IPR041336">
    <property type="entry name" value="DNApol_Exo"/>
</dbReference>
<keyword evidence="12" id="KW-0496">Mitochondrion</keyword>
<evidence type="ECO:0000259" key="17">
    <source>
        <dbReference type="SMART" id="SM00482"/>
    </source>
</evidence>
<keyword evidence="11" id="KW-0238">DNA-binding</keyword>
<dbReference type="Gene3D" id="3.30.420.390">
    <property type="match status" value="2"/>
</dbReference>
<keyword evidence="10" id="KW-0239">DNA-directed DNA polymerase</keyword>
<dbReference type="InterPro" id="IPR002297">
    <property type="entry name" value="DNA-dir_DNA_pol_A_mt"/>
</dbReference>
<dbReference type="GO" id="GO:0005760">
    <property type="term" value="C:gamma DNA polymerase complex"/>
    <property type="evidence" value="ECO:0007669"/>
    <property type="project" value="InterPro"/>
</dbReference>
<evidence type="ECO:0000256" key="6">
    <source>
        <dbReference type="ARBA" id="ARBA00022679"/>
    </source>
</evidence>
<evidence type="ECO:0000256" key="4">
    <source>
        <dbReference type="ARBA" id="ARBA00012417"/>
    </source>
</evidence>
<keyword evidence="8" id="KW-0235">DNA replication</keyword>
<dbReference type="GO" id="GO:0003887">
    <property type="term" value="F:DNA-directed DNA polymerase activity"/>
    <property type="evidence" value="ECO:0007669"/>
    <property type="project" value="UniProtKB-KW"/>
</dbReference>
<keyword evidence="13" id="KW-1135">Mitochondrion nucleoid</keyword>
<evidence type="ECO:0000256" key="1">
    <source>
        <dbReference type="ARBA" id="ARBA00001946"/>
    </source>
</evidence>
<keyword evidence="9" id="KW-0460">Magnesium</keyword>
<evidence type="ECO:0000313" key="19">
    <source>
        <dbReference type="Proteomes" id="UP001497623"/>
    </source>
</evidence>
<dbReference type="SUPFAM" id="SSF56672">
    <property type="entry name" value="DNA/RNA polymerases"/>
    <property type="match status" value="1"/>
</dbReference>
<dbReference type="Gene3D" id="3.30.70.370">
    <property type="match status" value="1"/>
</dbReference>
<evidence type="ECO:0000313" key="18">
    <source>
        <dbReference type="EMBL" id="CAL4099087.1"/>
    </source>
</evidence>
<evidence type="ECO:0000256" key="8">
    <source>
        <dbReference type="ARBA" id="ARBA00022705"/>
    </source>
</evidence>
<evidence type="ECO:0000256" key="7">
    <source>
        <dbReference type="ARBA" id="ARBA00022695"/>
    </source>
</evidence>
<evidence type="ECO:0000256" key="2">
    <source>
        <dbReference type="ARBA" id="ARBA00004436"/>
    </source>
</evidence>
<dbReference type="GO" id="GO:0008408">
    <property type="term" value="F:3'-5' exonuclease activity"/>
    <property type="evidence" value="ECO:0007669"/>
    <property type="project" value="TreeGrafter"/>
</dbReference>
<dbReference type="InterPro" id="IPR043502">
    <property type="entry name" value="DNA/RNA_pol_sf"/>
</dbReference>
<feature type="region of interest" description="Disordered" evidence="16">
    <location>
        <begin position="150"/>
        <end position="177"/>
    </location>
</feature>
<dbReference type="InterPro" id="IPR047580">
    <property type="entry name" value="POLG_palm_dom"/>
</dbReference>
<dbReference type="GO" id="GO:0003677">
    <property type="term" value="F:DNA binding"/>
    <property type="evidence" value="ECO:0007669"/>
    <property type="project" value="UniProtKB-KW"/>
</dbReference>
<dbReference type="SMART" id="SM00482">
    <property type="entry name" value="POLAc"/>
    <property type="match status" value="1"/>
</dbReference>
<evidence type="ECO:0000256" key="5">
    <source>
        <dbReference type="ARBA" id="ARBA00015350"/>
    </source>
</evidence>
<reference evidence="18 19" key="1">
    <citation type="submission" date="2024-05" db="EMBL/GenBank/DDBJ databases">
        <authorList>
            <person name="Wallberg A."/>
        </authorList>
    </citation>
    <scope>NUCLEOTIDE SEQUENCE [LARGE SCALE GENOMIC DNA]</scope>
</reference>
<gene>
    <name evidence="18" type="ORF">MNOR_LOCUS16396</name>
</gene>
<dbReference type="InterPro" id="IPR012337">
    <property type="entry name" value="RNaseH-like_sf"/>
</dbReference>
<sequence length="1345" mass="153419">MLKCTHFCKSYSLRFIIHEKLQVKHYLTSNAGYAFGINTFSIRHKSTKNNDTYEKEKKVNYNSSECETGSSINESFNIQSKSSDLQERHIDIQNKTDSIEDIDFSRFFEKYSIPSDHLQLNHEKSDIKIVPAGEILQNLHESYFKDSYVPDTKKQGLNQNKGTKDNGDQKNISFSSKKYCNYPNSNASKKKLNKYNKIKSENVSMPVLKKSSVKKIILPKNKNKKKYSDIIEVNKRDSEDDLSVIHAKNNHSKMSSLSAKEELTIKKGESSHLESNITQSSLYRQSPLNIQMLSKNLHSQIFGKLKKNKSQLQEESDDLSRSIEHLTKQGLWGKEPSLIPDVELKVPTLKSSNLDQHFKIIAEDQCGPYKELLHEIVSVDLPTLPQDWSYTPGWTRYNPDGTTTEVDFPDCQALVFDVEVCVLEGPQPTLAAAVSNKFWYSWCSLELIDPEKWCSSSDVKLNHLIPLETNIETGNCDNAPRVIVGHNVSYDRLRVREQYLLQGTHLRFVDTMSLHIAVSGLVQEQRALFLKNKTNNVNMKLPWMFVGCQNNLNDVYKFYCRKEEGLKKETRNVFVTGSLNDIRNDFQRLMTYCADDVKATHDVLVKLLPMFFKRFPHPVTFSGMLEMGSTILPVTDNWTKYIKASESDYHQLEQSLNEELVTQAQKALSYLDDKEYENDLWLWCLDWNLPSKRVKILKDYPNWYRKLCARTGQREGTPEPENMSTSLQIVPRLLNLTWDGYPLHYVREHGWGYLKPVYSSLEKIPNYKQNDPELSKSSSEEKLPVFPIKTLYDMCCSLDPDSYKTETNEKDVLSDDEEWEQLLFSNNDNDAEIFKKSKKSIKSRKSSEQGVNIGIPGVTFFPLPHKNGPGNRVGNPLAKDFLGKIENKTLSSHIGNIAELVLKTTKTLSYWRNNRDRILSQNVVWSEPSTLPNFVMTNKDFNSDKQYGVILPQVVSAGTITRRAVERTWMTASNAYEDRIGSELKAMVEAPAGYSFVGADVDSQELWIAAVLGDAYFAGQHGATALGWMTLQGKKSDGTDMHSRTAQTAGISRDNAKVINYGRIYGAGLKFMERLLKQFNPNLSDDDIKQRAIELFATTKGQKGWLLNSRGEHLAHEIGYEYTGLPLQRKEINSIVRNARKINEDASFYEIVEGMPLWVGGSESHMFNCLEAIARSEEPKTPVLGARITRALEPDVVDDQFMTSRVNWVVQSSAVDYLHLMLVSMNWLFKEYNITGRFCISIHDEVRYLVKYEDRYRAALALQITNLLTRSLFALKLGIHDLPQSVAFFSGVDIDQVLRKEPHLDCKTPSNPSGLNEGYGIPPGETLDIGKIIEITQGNLNSYES</sequence>
<dbReference type="InterPro" id="IPR019760">
    <property type="entry name" value="DNA-dir_DNA_pol_A_CS"/>
</dbReference>
<comment type="similarity">
    <text evidence="3">Belongs to the DNA polymerase type-A family.</text>
</comment>
<organism evidence="18 19">
    <name type="scientific">Meganyctiphanes norvegica</name>
    <name type="common">Northern krill</name>
    <name type="synonym">Thysanopoda norvegica</name>
    <dbReference type="NCBI Taxonomy" id="48144"/>
    <lineage>
        <taxon>Eukaryota</taxon>
        <taxon>Metazoa</taxon>
        <taxon>Ecdysozoa</taxon>
        <taxon>Arthropoda</taxon>
        <taxon>Crustacea</taxon>
        <taxon>Multicrustacea</taxon>
        <taxon>Malacostraca</taxon>
        <taxon>Eumalacostraca</taxon>
        <taxon>Eucarida</taxon>
        <taxon>Euphausiacea</taxon>
        <taxon>Euphausiidae</taxon>
        <taxon>Meganyctiphanes</taxon>
    </lineage>
</organism>
<dbReference type="CDD" id="cd08641">
    <property type="entry name" value="DNA_pol_gammaA"/>
    <property type="match status" value="1"/>
</dbReference>
<evidence type="ECO:0000256" key="12">
    <source>
        <dbReference type="ARBA" id="ARBA00023128"/>
    </source>
</evidence>
<evidence type="ECO:0000256" key="11">
    <source>
        <dbReference type="ARBA" id="ARBA00023125"/>
    </source>
</evidence>
<dbReference type="PANTHER" id="PTHR10267">
    <property type="entry name" value="DNA POLYMERASE SUBUNIT GAMMA-1"/>
    <property type="match status" value="1"/>
</dbReference>
<dbReference type="SUPFAM" id="SSF53098">
    <property type="entry name" value="Ribonuclease H-like"/>
    <property type="match status" value="1"/>
</dbReference>
<evidence type="ECO:0000256" key="14">
    <source>
        <dbReference type="ARBA" id="ARBA00031966"/>
    </source>
</evidence>
<dbReference type="Gene3D" id="1.10.150.20">
    <property type="entry name" value="5' to 3' exonuclease, C-terminal subdomain"/>
    <property type="match status" value="1"/>
</dbReference>
<feature type="domain" description="DNA-directed DNA polymerase family A palm" evidence="17">
    <location>
        <begin position="981"/>
        <end position="1254"/>
    </location>
</feature>
<dbReference type="FunFam" id="3.30.420.390:FF:000002">
    <property type="entry name" value="DNA polymerase gamma, catalytic subunit"/>
    <property type="match status" value="1"/>
</dbReference>
<keyword evidence="15" id="KW-0175">Coiled coil</keyword>
<dbReference type="FunFam" id="1.10.150.20:FF:000024">
    <property type="entry name" value="DNA polymerase gamma, catalytic subunit"/>
    <property type="match status" value="1"/>
</dbReference>
<proteinExistence type="inferred from homology"/>
<dbReference type="GO" id="GO:0006264">
    <property type="term" value="P:mitochondrial DNA replication"/>
    <property type="evidence" value="ECO:0007669"/>
    <property type="project" value="InterPro"/>
</dbReference>
<feature type="non-terminal residue" evidence="18">
    <location>
        <position position="1345"/>
    </location>
</feature>
<dbReference type="Proteomes" id="UP001497623">
    <property type="component" value="Unassembled WGS sequence"/>
</dbReference>
<dbReference type="PANTHER" id="PTHR10267:SF0">
    <property type="entry name" value="DNA POLYMERASE SUBUNIT GAMMA-1"/>
    <property type="match status" value="1"/>
</dbReference>
<evidence type="ECO:0000256" key="16">
    <source>
        <dbReference type="SAM" id="MobiDB-lite"/>
    </source>
</evidence>
<dbReference type="InterPro" id="IPR001098">
    <property type="entry name" value="DNA-dir_DNA_pol_A_palm_dom"/>
</dbReference>
<evidence type="ECO:0000256" key="13">
    <source>
        <dbReference type="ARBA" id="ARBA00023271"/>
    </source>
</evidence>
<evidence type="ECO:0000256" key="15">
    <source>
        <dbReference type="SAM" id="Coils"/>
    </source>
</evidence>
<name>A0AAV2QUD3_MEGNR</name>
<dbReference type="Pfam" id="PF18136">
    <property type="entry name" value="DNApol_Exo"/>
    <property type="match status" value="1"/>
</dbReference>
<feature type="coiled-coil region" evidence="15">
    <location>
        <begin position="302"/>
        <end position="329"/>
    </location>
</feature>
<dbReference type="PRINTS" id="PR00867">
    <property type="entry name" value="DNAPOLG"/>
</dbReference>
<accession>A0AAV2QUD3</accession>
<evidence type="ECO:0000256" key="10">
    <source>
        <dbReference type="ARBA" id="ARBA00022932"/>
    </source>
</evidence>
<dbReference type="GO" id="GO:0042645">
    <property type="term" value="C:mitochondrial nucleoid"/>
    <property type="evidence" value="ECO:0007669"/>
    <property type="project" value="UniProtKB-SubCell"/>
</dbReference>
<comment type="subcellular location">
    <subcellularLocation>
        <location evidence="2">Mitochondrion matrix</location>
        <location evidence="2">Mitochondrion nucleoid</location>
    </subcellularLocation>
</comment>
<protein>
    <recommendedName>
        <fullName evidence="5">DNA polymerase subunit gamma-1</fullName>
        <ecNumber evidence="4">2.7.7.7</ecNumber>
    </recommendedName>
    <alternativeName>
        <fullName evidence="14">Mitochondrial DNA polymerase catalytic subunit</fullName>
    </alternativeName>
</protein>